<evidence type="ECO:0000256" key="3">
    <source>
        <dbReference type="ARBA" id="ARBA00023163"/>
    </source>
</evidence>
<keyword evidence="2 6" id="KW-0238">DNA-binding</keyword>
<dbReference type="Proteomes" id="UP000192936">
    <property type="component" value="Unassembled WGS sequence"/>
</dbReference>
<dbReference type="InterPro" id="IPR008920">
    <property type="entry name" value="TF_FadR/GntR_C"/>
</dbReference>
<dbReference type="PANTHER" id="PTHR43537:SF5">
    <property type="entry name" value="UXU OPERON TRANSCRIPTIONAL REGULATOR"/>
    <property type="match status" value="1"/>
</dbReference>
<sequence>MTNDISTDDGAVNPVLSPESGKRSAELAEILQDKIVHGGLAVGESLPSERDLMVQYSVSRATVREALRILGAKGLIEVRRGRRGGSYISAPSSEAISRSLDLFIQGHEVRFSDLLAVREAIEPVAAAQAALYRTKDDIKEISRLLHESNRAINDLQLFSALNLEWHLAIVRASHNPLFLSFMTSIGSMLYSATERDEFDLVTRTVVARSHRRIYEAIAAGDAEAARRRMMRHVTSYSEQLDLKIQEKTPDSHK</sequence>
<dbReference type="Gene3D" id="1.20.120.530">
    <property type="entry name" value="GntR ligand-binding domain-like"/>
    <property type="match status" value="1"/>
</dbReference>
<keyword evidence="1" id="KW-0805">Transcription regulation</keyword>
<dbReference type="STRING" id="286727.SAMN02982917_6939"/>
<dbReference type="GO" id="GO:0003700">
    <property type="term" value="F:DNA-binding transcription factor activity"/>
    <property type="evidence" value="ECO:0007669"/>
    <property type="project" value="InterPro"/>
</dbReference>
<dbReference type="Gene3D" id="1.10.10.10">
    <property type="entry name" value="Winged helix-like DNA-binding domain superfamily/Winged helix DNA-binding domain"/>
    <property type="match status" value="1"/>
</dbReference>
<dbReference type="Pfam" id="PF07729">
    <property type="entry name" value="FCD"/>
    <property type="match status" value="1"/>
</dbReference>
<protein>
    <submittedName>
        <fullName evidence="6">DNA-binding transcriptional regulator, FadR family</fullName>
    </submittedName>
</protein>
<dbReference type="PANTHER" id="PTHR43537">
    <property type="entry name" value="TRANSCRIPTIONAL REGULATOR, GNTR FAMILY"/>
    <property type="match status" value="1"/>
</dbReference>
<dbReference type="SMART" id="SM00345">
    <property type="entry name" value="HTH_GNTR"/>
    <property type="match status" value="1"/>
</dbReference>
<dbReference type="SUPFAM" id="SSF46785">
    <property type="entry name" value="Winged helix' DNA-binding domain"/>
    <property type="match status" value="1"/>
</dbReference>
<dbReference type="PROSITE" id="PS50949">
    <property type="entry name" value="HTH_GNTR"/>
    <property type="match status" value="1"/>
</dbReference>
<keyword evidence="3" id="KW-0804">Transcription</keyword>
<gene>
    <name evidence="6" type="ORF">SAMN02982917_6939</name>
</gene>
<reference evidence="6 7" key="1">
    <citation type="submission" date="2017-04" db="EMBL/GenBank/DDBJ databases">
        <authorList>
            <person name="Afonso C.L."/>
            <person name="Miller P.J."/>
            <person name="Scott M.A."/>
            <person name="Spackman E."/>
            <person name="Goraichik I."/>
            <person name="Dimitrov K.M."/>
            <person name="Suarez D.L."/>
            <person name="Swayne D.E."/>
        </authorList>
    </citation>
    <scope>NUCLEOTIDE SEQUENCE [LARGE SCALE GENOMIC DNA]</scope>
    <source>
        <strain evidence="6 7">A2P</strain>
    </source>
</reference>
<dbReference type="CDD" id="cd07377">
    <property type="entry name" value="WHTH_GntR"/>
    <property type="match status" value="1"/>
</dbReference>
<feature type="domain" description="HTH gntR-type" evidence="5">
    <location>
        <begin position="21"/>
        <end position="91"/>
    </location>
</feature>
<evidence type="ECO:0000256" key="1">
    <source>
        <dbReference type="ARBA" id="ARBA00023015"/>
    </source>
</evidence>
<dbReference type="InterPro" id="IPR000524">
    <property type="entry name" value="Tscrpt_reg_HTH_GntR"/>
</dbReference>
<dbReference type="SMART" id="SM00895">
    <property type="entry name" value="FCD"/>
    <property type="match status" value="1"/>
</dbReference>
<proteinExistence type="predicted"/>
<evidence type="ECO:0000256" key="4">
    <source>
        <dbReference type="SAM" id="MobiDB-lite"/>
    </source>
</evidence>
<dbReference type="PRINTS" id="PR00035">
    <property type="entry name" value="HTHGNTR"/>
</dbReference>
<evidence type="ECO:0000256" key="2">
    <source>
        <dbReference type="ARBA" id="ARBA00023125"/>
    </source>
</evidence>
<name>A0A1X7HNP7_9PROT</name>
<dbReference type="InterPro" id="IPR011711">
    <property type="entry name" value="GntR_C"/>
</dbReference>
<accession>A0A1X7HNP7</accession>
<dbReference type="InterPro" id="IPR036388">
    <property type="entry name" value="WH-like_DNA-bd_sf"/>
</dbReference>
<dbReference type="AlphaFoldDB" id="A0A1X7HNP7"/>
<dbReference type="Pfam" id="PF00392">
    <property type="entry name" value="GntR"/>
    <property type="match status" value="1"/>
</dbReference>
<feature type="region of interest" description="Disordered" evidence="4">
    <location>
        <begin position="1"/>
        <end position="20"/>
    </location>
</feature>
<dbReference type="EMBL" id="FXAK01000009">
    <property type="protein sequence ID" value="SMF90025.1"/>
    <property type="molecule type" value="Genomic_DNA"/>
</dbReference>
<dbReference type="InterPro" id="IPR036390">
    <property type="entry name" value="WH_DNA-bd_sf"/>
</dbReference>
<dbReference type="SUPFAM" id="SSF48008">
    <property type="entry name" value="GntR ligand-binding domain-like"/>
    <property type="match status" value="1"/>
</dbReference>
<evidence type="ECO:0000313" key="7">
    <source>
        <dbReference type="Proteomes" id="UP000192936"/>
    </source>
</evidence>
<evidence type="ECO:0000313" key="6">
    <source>
        <dbReference type="EMBL" id="SMF90025.1"/>
    </source>
</evidence>
<dbReference type="RefSeq" id="WP_167393445.1">
    <property type="nucleotide sequence ID" value="NZ_FXAK01000009.1"/>
</dbReference>
<organism evidence="6 7">
    <name type="scientific">Azospirillum oryzae</name>
    <dbReference type="NCBI Taxonomy" id="286727"/>
    <lineage>
        <taxon>Bacteria</taxon>
        <taxon>Pseudomonadati</taxon>
        <taxon>Pseudomonadota</taxon>
        <taxon>Alphaproteobacteria</taxon>
        <taxon>Rhodospirillales</taxon>
        <taxon>Azospirillaceae</taxon>
        <taxon>Azospirillum</taxon>
    </lineage>
</organism>
<dbReference type="GO" id="GO:0003677">
    <property type="term" value="F:DNA binding"/>
    <property type="evidence" value="ECO:0007669"/>
    <property type="project" value="UniProtKB-KW"/>
</dbReference>
<evidence type="ECO:0000259" key="5">
    <source>
        <dbReference type="PROSITE" id="PS50949"/>
    </source>
</evidence>